<evidence type="ECO:0000313" key="4">
    <source>
        <dbReference type="Proteomes" id="UP001308005"/>
    </source>
</evidence>
<comment type="similarity">
    <text evidence="1">Belongs to the DinB family.</text>
</comment>
<dbReference type="Pfam" id="PF05163">
    <property type="entry name" value="DinB"/>
    <property type="match status" value="1"/>
</dbReference>
<comment type="caution">
    <text evidence="3">The sequence shown here is derived from an EMBL/GenBank/DDBJ whole genome shotgun (WGS) entry which is preliminary data.</text>
</comment>
<dbReference type="InterPro" id="IPR034660">
    <property type="entry name" value="DinB/YfiT-like"/>
</dbReference>
<dbReference type="InterPro" id="IPR007837">
    <property type="entry name" value="DinB"/>
</dbReference>
<accession>A0ABU6CY63</accession>
<dbReference type="Gene3D" id="1.20.120.450">
    <property type="entry name" value="dinb family like domain"/>
    <property type="match status" value="1"/>
</dbReference>
<evidence type="ECO:0000256" key="1">
    <source>
        <dbReference type="ARBA" id="ARBA00008635"/>
    </source>
</evidence>
<dbReference type="EMBL" id="JAYMYJ010000094">
    <property type="protein sequence ID" value="MEB4591353.1"/>
    <property type="molecule type" value="Genomic_DNA"/>
</dbReference>
<sequence length="181" mass="20527">MQMKPQLTLLAEYNTWINQQLYAVASQLPTEALQENRQAFFGSISGTFNHLLVADLIWLRRFAAHPHGFPALNALQDFLHPSRLNDILYPDFQQLWEKRTALDKVIEAWIDELQEADLALVLAYHNTKGVAASKNFLSLLLHFFTHQVHHRGQVTTLLSQAGLDFGETDLLLGIPNVGQVD</sequence>
<keyword evidence="4" id="KW-1185">Reference proteome</keyword>
<evidence type="ECO:0000313" key="3">
    <source>
        <dbReference type="EMBL" id="MEB4591353.1"/>
    </source>
</evidence>
<protein>
    <submittedName>
        <fullName evidence="3">DinB family protein</fullName>
    </submittedName>
</protein>
<dbReference type="Proteomes" id="UP001308005">
    <property type="component" value="Unassembled WGS sequence"/>
</dbReference>
<dbReference type="PANTHER" id="PTHR37302">
    <property type="entry name" value="SLR1116 PROTEIN"/>
    <property type="match status" value="1"/>
</dbReference>
<gene>
    <name evidence="3" type="ORF">VSS37_10215</name>
</gene>
<keyword evidence="2" id="KW-0479">Metal-binding</keyword>
<dbReference type="PANTHER" id="PTHR37302:SF1">
    <property type="entry name" value="PROTEIN DINB"/>
    <property type="match status" value="1"/>
</dbReference>
<name>A0ABU6CY63_9GAMM</name>
<reference evidence="3 4" key="2">
    <citation type="submission" date="2024-01" db="EMBL/GenBank/DDBJ databases">
        <authorList>
            <person name="Xie X."/>
        </authorList>
    </citation>
    <scope>NUCLEOTIDE SEQUENCE [LARGE SCALE GENOMIC DNA]</scope>
    <source>
        <strain evidence="3">SCUT-1</strain>
    </source>
</reference>
<proteinExistence type="inferred from homology"/>
<dbReference type="SUPFAM" id="SSF109854">
    <property type="entry name" value="DinB/YfiT-like putative metalloenzymes"/>
    <property type="match status" value="1"/>
</dbReference>
<organism evidence="3 4">
    <name type="scientific">Candidatus Thiothrix phosphatis</name>
    <dbReference type="NCBI Taxonomy" id="3112415"/>
    <lineage>
        <taxon>Bacteria</taxon>
        <taxon>Pseudomonadati</taxon>
        <taxon>Pseudomonadota</taxon>
        <taxon>Gammaproteobacteria</taxon>
        <taxon>Thiotrichales</taxon>
        <taxon>Thiotrichaceae</taxon>
        <taxon>Thiothrix</taxon>
    </lineage>
</organism>
<evidence type="ECO:0000256" key="2">
    <source>
        <dbReference type="ARBA" id="ARBA00022723"/>
    </source>
</evidence>
<dbReference type="RefSeq" id="WP_324694894.1">
    <property type="nucleotide sequence ID" value="NZ_JAYMYJ010000094.1"/>
</dbReference>
<reference evidence="4" key="1">
    <citation type="submission" date="2023-07" db="EMBL/GenBank/DDBJ databases">
        <title>The carbon used by Thiothrix.</title>
        <authorList>
            <person name="Chen L."/>
        </authorList>
    </citation>
    <scope>NUCLEOTIDE SEQUENCE [LARGE SCALE GENOMIC DNA]</scope>
</reference>